<dbReference type="AlphaFoldDB" id="A0A8J5PSD3"/>
<reference evidence="8" key="1">
    <citation type="submission" date="2021-04" db="EMBL/GenBank/DDBJ databases">
        <title>First draft genome resource for Brassicaceae pathogens Fusarium oxysporum f. sp. raphani and Fusarium oxysporum f. sp. rapae.</title>
        <authorList>
            <person name="Asai S."/>
        </authorList>
    </citation>
    <scope>NUCLEOTIDE SEQUENCE</scope>
    <source>
        <strain evidence="8">Tf1262</strain>
    </source>
</reference>
<evidence type="ECO:0000256" key="3">
    <source>
        <dbReference type="ARBA" id="ARBA00022989"/>
    </source>
</evidence>
<evidence type="ECO:0000256" key="6">
    <source>
        <dbReference type="SAM" id="Phobius"/>
    </source>
</evidence>
<keyword evidence="3 6" id="KW-1133">Transmembrane helix</keyword>
<feature type="domain" description="Rhodopsin" evidence="7">
    <location>
        <begin position="36"/>
        <end position="173"/>
    </location>
</feature>
<comment type="caution">
    <text evidence="8">The sequence shown here is derived from an EMBL/GenBank/DDBJ whole genome shotgun (WGS) entry which is preliminary data.</text>
</comment>
<evidence type="ECO:0000256" key="1">
    <source>
        <dbReference type="ARBA" id="ARBA00004141"/>
    </source>
</evidence>
<feature type="transmembrane region" description="Helical" evidence="6">
    <location>
        <begin position="52"/>
        <end position="81"/>
    </location>
</feature>
<evidence type="ECO:0000256" key="4">
    <source>
        <dbReference type="ARBA" id="ARBA00023136"/>
    </source>
</evidence>
<feature type="transmembrane region" description="Helical" evidence="6">
    <location>
        <begin position="20"/>
        <end position="40"/>
    </location>
</feature>
<feature type="domain" description="Rhodopsin" evidence="7">
    <location>
        <begin position="176"/>
        <end position="249"/>
    </location>
</feature>
<dbReference type="PANTHER" id="PTHR33048:SF47">
    <property type="entry name" value="INTEGRAL MEMBRANE PROTEIN-RELATED"/>
    <property type="match status" value="1"/>
</dbReference>
<comment type="similarity">
    <text evidence="5">Belongs to the SAT4 family.</text>
</comment>
<accession>A0A8J5PSD3</accession>
<gene>
    <name evidence="8" type="ORF">Forpi1262_v011943</name>
</gene>
<dbReference type="Pfam" id="PF20684">
    <property type="entry name" value="Fung_rhodopsin"/>
    <property type="match status" value="2"/>
</dbReference>
<dbReference type="GO" id="GO:0016020">
    <property type="term" value="C:membrane"/>
    <property type="evidence" value="ECO:0007669"/>
    <property type="project" value="UniProtKB-SubCell"/>
</dbReference>
<dbReference type="PANTHER" id="PTHR33048">
    <property type="entry name" value="PTH11-LIKE INTEGRAL MEMBRANE PROTEIN (AFU_ORTHOLOGUE AFUA_5G11245)"/>
    <property type="match status" value="1"/>
</dbReference>
<proteinExistence type="inferred from homology"/>
<evidence type="ECO:0000313" key="9">
    <source>
        <dbReference type="Proteomes" id="UP000693942"/>
    </source>
</evidence>
<protein>
    <recommendedName>
        <fullName evidence="7">Rhodopsin domain-containing protein</fullName>
    </recommendedName>
</protein>
<keyword evidence="4 6" id="KW-0472">Membrane</keyword>
<name>A0A8J5PSD3_FUSOX</name>
<dbReference type="EMBL" id="JAELUR010000009">
    <property type="protein sequence ID" value="KAG7427286.1"/>
    <property type="molecule type" value="Genomic_DNA"/>
</dbReference>
<evidence type="ECO:0000313" key="8">
    <source>
        <dbReference type="EMBL" id="KAG7427286.1"/>
    </source>
</evidence>
<dbReference type="InterPro" id="IPR049326">
    <property type="entry name" value="Rhodopsin_dom_fungi"/>
</dbReference>
<organism evidence="8 9">
    <name type="scientific">Fusarium oxysporum f. sp. raphani</name>
    <dbReference type="NCBI Taxonomy" id="96318"/>
    <lineage>
        <taxon>Eukaryota</taxon>
        <taxon>Fungi</taxon>
        <taxon>Dikarya</taxon>
        <taxon>Ascomycota</taxon>
        <taxon>Pezizomycotina</taxon>
        <taxon>Sordariomycetes</taxon>
        <taxon>Hypocreomycetidae</taxon>
        <taxon>Hypocreales</taxon>
        <taxon>Nectriaceae</taxon>
        <taxon>Fusarium</taxon>
        <taxon>Fusarium oxysporum species complex</taxon>
    </lineage>
</organism>
<evidence type="ECO:0000256" key="5">
    <source>
        <dbReference type="ARBA" id="ARBA00038359"/>
    </source>
</evidence>
<feature type="transmembrane region" description="Helical" evidence="6">
    <location>
        <begin position="189"/>
        <end position="209"/>
    </location>
</feature>
<sequence length="354" mass="39638">MVVLERAEFDPRHGNGQSVFDLNVALMVITNILMILRLYVRGIMAKNLGWDDLLAVVAWGLVMTFSCIEIVLLTKGVGYHIQDVPKETLLQFLSLSPVDKLVFILAGGFVRLSILACLPRINRDRSFMTCVYGVFVATIITAVASFLFVLLSCSPVSDVFNAAKPDRHLCIWVSASTNKTRAQVIKMTLMLLLGLFAVVSTITRLILLLTTNMNVDITYISLRVAPFFSLEINSGLWCGCLPAFQPLFEWTNNHYYNHYNMRKLSRSSAQEPLNDSWNRDYMTANPHVSIHGQPRDLKGNKTASDAESATGFAMLENERGIKLTTEFSVHVEDRVYTGEGSEDIVSRTPAWNAF</sequence>
<evidence type="ECO:0000259" key="7">
    <source>
        <dbReference type="Pfam" id="PF20684"/>
    </source>
</evidence>
<evidence type="ECO:0000256" key="2">
    <source>
        <dbReference type="ARBA" id="ARBA00022692"/>
    </source>
</evidence>
<comment type="subcellular location">
    <subcellularLocation>
        <location evidence="1">Membrane</location>
        <topology evidence="1">Multi-pass membrane protein</topology>
    </subcellularLocation>
</comment>
<dbReference type="Proteomes" id="UP000693942">
    <property type="component" value="Unassembled WGS sequence"/>
</dbReference>
<dbReference type="InterPro" id="IPR052337">
    <property type="entry name" value="SAT4-like"/>
</dbReference>
<keyword evidence="2 6" id="KW-0812">Transmembrane</keyword>
<feature type="transmembrane region" description="Helical" evidence="6">
    <location>
        <begin position="130"/>
        <end position="151"/>
    </location>
</feature>